<protein>
    <submittedName>
        <fullName evidence="1">Uncharacterized protein</fullName>
    </submittedName>
</protein>
<keyword evidence="2" id="KW-1185">Reference proteome</keyword>
<comment type="caution">
    <text evidence="1">The sequence shown here is derived from an EMBL/GenBank/DDBJ whole genome shotgun (WGS) entry which is preliminary data.</text>
</comment>
<reference evidence="2" key="1">
    <citation type="journal article" date="2024" name="Proc. Natl. Acad. Sci. U.S.A.">
        <title>Extraordinary preservation of gene collinearity over three hundred million years revealed in homosporous lycophytes.</title>
        <authorList>
            <person name="Li C."/>
            <person name="Wickell D."/>
            <person name="Kuo L.Y."/>
            <person name="Chen X."/>
            <person name="Nie B."/>
            <person name="Liao X."/>
            <person name="Peng D."/>
            <person name="Ji J."/>
            <person name="Jenkins J."/>
            <person name="Williams M."/>
            <person name="Shu S."/>
            <person name="Plott C."/>
            <person name="Barry K."/>
            <person name="Rajasekar S."/>
            <person name="Grimwood J."/>
            <person name="Han X."/>
            <person name="Sun S."/>
            <person name="Hou Z."/>
            <person name="He W."/>
            <person name="Dai G."/>
            <person name="Sun C."/>
            <person name="Schmutz J."/>
            <person name="Leebens-Mack J.H."/>
            <person name="Li F.W."/>
            <person name="Wang L."/>
        </authorList>
    </citation>
    <scope>NUCLEOTIDE SEQUENCE [LARGE SCALE GENOMIC DNA]</scope>
    <source>
        <strain evidence="2">cv. PW_Plant_1</strain>
    </source>
</reference>
<name>A0ACC2B0L4_DIPCM</name>
<evidence type="ECO:0000313" key="1">
    <source>
        <dbReference type="EMBL" id="KAJ7523286.1"/>
    </source>
</evidence>
<accession>A0ACC2B0L4</accession>
<organism evidence="1 2">
    <name type="scientific">Diphasiastrum complanatum</name>
    <name type="common">Issler's clubmoss</name>
    <name type="synonym">Lycopodium complanatum</name>
    <dbReference type="NCBI Taxonomy" id="34168"/>
    <lineage>
        <taxon>Eukaryota</taxon>
        <taxon>Viridiplantae</taxon>
        <taxon>Streptophyta</taxon>
        <taxon>Embryophyta</taxon>
        <taxon>Tracheophyta</taxon>
        <taxon>Lycopodiopsida</taxon>
        <taxon>Lycopodiales</taxon>
        <taxon>Lycopodiaceae</taxon>
        <taxon>Lycopodioideae</taxon>
        <taxon>Diphasiastrum</taxon>
    </lineage>
</organism>
<proteinExistence type="predicted"/>
<dbReference type="EMBL" id="CM055109">
    <property type="protein sequence ID" value="KAJ7523286.1"/>
    <property type="molecule type" value="Genomic_DNA"/>
</dbReference>
<sequence>MAPVVAHSLENLQPSVKALADTGVKTVPSIYVKDETDRPKVPYNAFSKEIPVIDIAGLIGERRSGIVADIGRACSEWGIFQIINHGVTKSLTERIRAEAFEFFAMPLEEKTVYAAKPGQFVGYANGSILTDEKYMDWRELITLRCFPIGSRNEDQWPRKPESFRGTLEEFSNSMLGLVRDLLGLISESLGQETQAVEKACAEGEEKVVMNYYPTCPQPDLTLGVKRHKDPGCLTVLLQDQVGGLQATKDDGLNWATVEPIEGALVVNLGDQLHAMSNGRYKSADHRAVVNSTATRMSIVVFYNPSPDCVVAPLPGLVDANHPALFEPYVYQHRHVKRMREHMEKSNA</sequence>
<gene>
    <name evidence="1" type="ORF">O6H91_18G045400</name>
</gene>
<evidence type="ECO:0000313" key="2">
    <source>
        <dbReference type="Proteomes" id="UP001162992"/>
    </source>
</evidence>
<dbReference type="Proteomes" id="UP001162992">
    <property type="component" value="Chromosome 18"/>
</dbReference>